<evidence type="ECO:0000313" key="1">
    <source>
        <dbReference type="EMBL" id="GFS97718.1"/>
    </source>
</evidence>
<proteinExistence type="predicted"/>
<reference evidence="1" key="1">
    <citation type="submission" date="2020-08" db="EMBL/GenBank/DDBJ databases">
        <title>Multicomponent nature underlies the extraordinary mechanical properties of spider dragline silk.</title>
        <authorList>
            <person name="Kono N."/>
            <person name="Nakamura H."/>
            <person name="Mori M."/>
            <person name="Yoshida Y."/>
            <person name="Ohtoshi R."/>
            <person name="Malay A.D."/>
            <person name="Moran D.A.P."/>
            <person name="Tomita M."/>
            <person name="Numata K."/>
            <person name="Arakawa K."/>
        </authorList>
    </citation>
    <scope>NUCLEOTIDE SEQUENCE</scope>
</reference>
<dbReference type="Proteomes" id="UP000887013">
    <property type="component" value="Unassembled WGS sequence"/>
</dbReference>
<dbReference type="EMBL" id="BMAW01101010">
    <property type="protein sequence ID" value="GFS97718.1"/>
    <property type="molecule type" value="Genomic_DNA"/>
</dbReference>
<comment type="caution">
    <text evidence="1">The sequence shown here is derived from an EMBL/GenBank/DDBJ whole genome shotgun (WGS) entry which is preliminary data.</text>
</comment>
<organism evidence="1 2">
    <name type="scientific">Nephila pilipes</name>
    <name type="common">Giant wood spider</name>
    <name type="synonym">Nephila maculata</name>
    <dbReference type="NCBI Taxonomy" id="299642"/>
    <lineage>
        <taxon>Eukaryota</taxon>
        <taxon>Metazoa</taxon>
        <taxon>Ecdysozoa</taxon>
        <taxon>Arthropoda</taxon>
        <taxon>Chelicerata</taxon>
        <taxon>Arachnida</taxon>
        <taxon>Araneae</taxon>
        <taxon>Araneomorphae</taxon>
        <taxon>Entelegynae</taxon>
        <taxon>Araneoidea</taxon>
        <taxon>Nephilidae</taxon>
        <taxon>Nephila</taxon>
    </lineage>
</organism>
<keyword evidence="2" id="KW-1185">Reference proteome</keyword>
<dbReference type="AlphaFoldDB" id="A0A8X6N6Q7"/>
<gene>
    <name evidence="1" type="ORF">NPIL_585741</name>
</gene>
<protein>
    <submittedName>
        <fullName evidence="1">Uncharacterized protein</fullName>
    </submittedName>
</protein>
<name>A0A8X6N6Q7_NEPPI</name>
<accession>A0A8X6N6Q7</accession>
<sequence length="127" mass="15005">MYRCMVANHNPKMKILHCLQRGNGRFFWKTKQNKNADPDEWKSYLEDSRIDDRLKNKLSLGVHKWDDNRFKSKLTSKLERDMPESYAECNPGGPKEYSENVSKKKKLSQKLLFGIALNWLLEEKLGE</sequence>
<evidence type="ECO:0000313" key="2">
    <source>
        <dbReference type="Proteomes" id="UP000887013"/>
    </source>
</evidence>